<reference evidence="1 2" key="1">
    <citation type="submission" date="2024-09" db="EMBL/GenBank/DDBJ databases">
        <authorList>
            <person name="Sun Q."/>
            <person name="Mori K."/>
        </authorList>
    </citation>
    <scope>NUCLEOTIDE SEQUENCE [LARGE SCALE GENOMIC DNA]</scope>
    <source>
        <strain evidence="1 2">TBRC 5777</strain>
    </source>
</reference>
<evidence type="ECO:0000313" key="2">
    <source>
        <dbReference type="Proteomes" id="UP001589865"/>
    </source>
</evidence>
<proteinExistence type="predicted"/>
<dbReference type="Proteomes" id="UP001589865">
    <property type="component" value="Unassembled WGS sequence"/>
</dbReference>
<gene>
    <name evidence="1" type="ORF">ACFFGY_06770</name>
</gene>
<protein>
    <submittedName>
        <fullName evidence="1">Uncharacterized protein</fullName>
    </submittedName>
</protein>
<organism evidence="1 2">
    <name type="scientific">Roseomonas elaeocarpi</name>
    <dbReference type="NCBI Taxonomy" id="907779"/>
    <lineage>
        <taxon>Bacteria</taxon>
        <taxon>Pseudomonadati</taxon>
        <taxon>Pseudomonadota</taxon>
        <taxon>Alphaproteobacteria</taxon>
        <taxon>Acetobacterales</taxon>
        <taxon>Roseomonadaceae</taxon>
        <taxon>Roseomonas</taxon>
    </lineage>
</organism>
<sequence length="92" mass="10652">MPVFQLTPVEDMRWHADWTSSEHEGECFVVAEDEEHARQLAAKRFRAPLLPPYVEDPWTQRSLVTARLKHDATPPGFPIGMVLPLLEMRWAD</sequence>
<dbReference type="EMBL" id="JBHLUN010000005">
    <property type="protein sequence ID" value="MFC0407947.1"/>
    <property type="molecule type" value="Genomic_DNA"/>
</dbReference>
<dbReference type="RefSeq" id="WP_377043681.1">
    <property type="nucleotide sequence ID" value="NZ_JBHLUN010000005.1"/>
</dbReference>
<keyword evidence="2" id="KW-1185">Reference proteome</keyword>
<name>A0ABV6JQF7_9PROT</name>
<evidence type="ECO:0000313" key="1">
    <source>
        <dbReference type="EMBL" id="MFC0407947.1"/>
    </source>
</evidence>
<comment type="caution">
    <text evidence="1">The sequence shown here is derived from an EMBL/GenBank/DDBJ whole genome shotgun (WGS) entry which is preliminary data.</text>
</comment>
<accession>A0ABV6JQF7</accession>